<evidence type="ECO:0000256" key="1">
    <source>
        <dbReference type="SAM" id="SignalP"/>
    </source>
</evidence>
<feature type="signal peptide" evidence="1">
    <location>
        <begin position="1"/>
        <end position="26"/>
    </location>
</feature>
<dbReference type="Gene3D" id="3.60.21.10">
    <property type="match status" value="1"/>
</dbReference>
<dbReference type="PRINTS" id="PR00114">
    <property type="entry name" value="STPHPHTASE"/>
</dbReference>
<comment type="caution">
    <text evidence="3">The sequence shown here is derived from an EMBL/GenBank/DDBJ whole genome shotgun (WGS) entry which is preliminary data.</text>
</comment>
<reference evidence="4" key="1">
    <citation type="journal article" date="2019" name="Int. J. Syst. Evol. Microbiol.">
        <title>The Global Catalogue of Microorganisms (GCM) 10K type strain sequencing project: providing services to taxonomists for standard genome sequencing and annotation.</title>
        <authorList>
            <consortium name="The Broad Institute Genomics Platform"/>
            <consortium name="The Broad Institute Genome Sequencing Center for Infectious Disease"/>
            <person name="Wu L."/>
            <person name="Ma J."/>
        </authorList>
    </citation>
    <scope>NUCLEOTIDE SEQUENCE [LARGE SCALE GENOMIC DNA]</scope>
    <source>
        <strain evidence="4">JCM 15896</strain>
    </source>
</reference>
<dbReference type="Proteomes" id="UP001500359">
    <property type="component" value="Unassembled WGS sequence"/>
</dbReference>
<organism evidence="3 4">
    <name type="scientific">Aliiglaciecola litoralis</name>
    <dbReference type="NCBI Taxonomy" id="582857"/>
    <lineage>
        <taxon>Bacteria</taxon>
        <taxon>Pseudomonadati</taxon>
        <taxon>Pseudomonadota</taxon>
        <taxon>Gammaproteobacteria</taxon>
        <taxon>Alteromonadales</taxon>
        <taxon>Alteromonadaceae</taxon>
        <taxon>Aliiglaciecola</taxon>
    </lineage>
</organism>
<accession>A0ABP3WNS3</accession>
<evidence type="ECO:0000313" key="3">
    <source>
        <dbReference type="EMBL" id="GAA0853002.1"/>
    </source>
</evidence>
<dbReference type="InterPro" id="IPR004843">
    <property type="entry name" value="Calcineurin-like_PHP"/>
</dbReference>
<dbReference type="SUPFAM" id="SSF56300">
    <property type="entry name" value="Metallo-dependent phosphatases"/>
    <property type="match status" value="1"/>
</dbReference>
<dbReference type="InterPro" id="IPR006186">
    <property type="entry name" value="Ser/Thr-sp_prot-phosphatase"/>
</dbReference>
<evidence type="ECO:0000313" key="4">
    <source>
        <dbReference type="Proteomes" id="UP001500359"/>
    </source>
</evidence>
<dbReference type="PANTHER" id="PTHR46546">
    <property type="entry name" value="SHEWANELLA-LIKE PROTEIN PHOSPHATASE 1"/>
    <property type="match status" value="1"/>
</dbReference>
<sequence length="620" mass="71128">MNYLFLKTLSVVWLTLLAHCSYGANQQPVSFNTEADIIMVGDTHGAYPELVSILKHAGLVDESLNWQGGASHFVSTGDLMDRGPSSRKIMDLLIKLQQQALQQNGRVHVLLGNHEVLNLTGDWRYISTQEYGEFADDESDEMRANYFSELSDNQANIAQAELLTGFNQRFPKGFFARLEAFMPDGVYGAWLHSLPFVIKINQHVFTHGGLSVKTLDIPLETLNQQLKSELWAYTNNWQKLIKSGRLAATADFSARYPLVQKLSQNSITKVFLKTVDALLYSMNSPNWYRGNAICHPLFEAQLLRQVLSQWQAEHLWVGHTTANTVRQRFDQALFLMDTGMLNSVYRGHPIYAQIVSKHTRTENGAPWHFINAKTGQKVSPSDVPSRPNVHPYNMSDEQVEAFLLTAEITETRKLGEGITNPLKVTLEKDGRTLYAVFKYFDSGKKNRRSNFSNGQEDRFQYDIAAYKLDRLMGLNLVPVAVKREVSGTTGALQVWIDGLINYKKMEKENIEYDGFCDYQRQRRMMDVFDYLIHNEDRNQSNITFTRDDWQLWFIDHTRAFNTSLQRPKMMSRADVIVTPEFKVKLESLNHENLSVLSPYLTTRQINSLLKRRDRLLNSDV</sequence>
<name>A0ABP3WNS3_9ALTE</name>
<gene>
    <name evidence="3" type="ORF">GCM10009114_04680</name>
</gene>
<feature type="domain" description="Calcineurin-like phosphoesterase" evidence="2">
    <location>
        <begin position="37"/>
        <end position="228"/>
    </location>
</feature>
<keyword evidence="4" id="KW-1185">Reference proteome</keyword>
<dbReference type="RefSeq" id="WP_343856145.1">
    <property type="nucleotide sequence ID" value="NZ_BAAAFD010000001.1"/>
</dbReference>
<dbReference type="InterPro" id="IPR029052">
    <property type="entry name" value="Metallo-depent_PP-like"/>
</dbReference>
<dbReference type="EMBL" id="BAAAFD010000001">
    <property type="protein sequence ID" value="GAA0853002.1"/>
    <property type="molecule type" value="Genomic_DNA"/>
</dbReference>
<protein>
    <recommendedName>
        <fullName evidence="2">Calcineurin-like phosphoesterase domain-containing protein</fullName>
    </recommendedName>
</protein>
<proteinExistence type="predicted"/>
<feature type="chain" id="PRO_5045079481" description="Calcineurin-like phosphoesterase domain-containing protein" evidence="1">
    <location>
        <begin position="27"/>
        <end position="620"/>
    </location>
</feature>
<keyword evidence="1" id="KW-0732">Signal</keyword>
<dbReference type="PANTHER" id="PTHR46546:SF4">
    <property type="entry name" value="SHEWANELLA-LIKE PROTEIN PHOSPHATASE 1"/>
    <property type="match status" value="1"/>
</dbReference>
<evidence type="ECO:0000259" key="2">
    <source>
        <dbReference type="Pfam" id="PF00149"/>
    </source>
</evidence>
<dbReference type="Pfam" id="PF00149">
    <property type="entry name" value="Metallophos"/>
    <property type="match status" value="1"/>
</dbReference>